<name>A0A9X0A5Z5_9CNID</name>
<keyword evidence="3" id="KW-1185">Reference proteome</keyword>
<feature type="signal peptide" evidence="1">
    <location>
        <begin position="1"/>
        <end position="22"/>
    </location>
</feature>
<keyword evidence="1" id="KW-0732">Signal</keyword>
<dbReference type="EMBL" id="MU825398">
    <property type="protein sequence ID" value="KAJ7393409.1"/>
    <property type="molecule type" value="Genomic_DNA"/>
</dbReference>
<dbReference type="AlphaFoldDB" id="A0A9X0A5Z5"/>
<gene>
    <name evidence="2" type="ORF">OS493_006382</name>
</gene>
<dbReference type="OrthoDB" id="5952331at2759"/>
<reference evidence="2" key="1">
    <citation type="submission" date="2023-01" db="EMBL/GenBank/DDBJ databases">
        <title>Genome assembly of the deep-sea coral Lophelia pertusa.</title>
        <authorList>
            <person name="Herrera S."/>
            <person name="Cordes E."/>
        </authorList>
    </citation>
    <scope>NUCLEOTIDE SEQUENCE</scope>
    <source>
        <strain evidence="2">USNM1676648</strain>
        <tissue evidence="2">Polyp</tissue>
    </source>
</reference>
<evidence type="ECO:0000256" key="1">
    <source>
        <dbReference type="SAM" id="SignalP"/>
    </source>
</evidence>
<sequence length="271" mass="30625">MSLKLLIVAALLLLVLDVDVSSGTFCDEGPPGRYCFADLAGWCQCFYGPNCASTIKDPCAKYELPPPFPEVFSAFFTMNIMTCVNKACVNETVVGELLQNAWDGLQRYEEMSASSWNSKFIFRFPLGMDKFQQFDAAWFEKNCSMGFRTTFPRFEVPPYFSCDPPQTNVDARKLSAQISAKMDNATLKVCSWQSGGHSKTEQVTIEHWVLMSLPDGRYIPYLHQVDMSPSSTSNTTLYYDTLYASFFADFMDRNQLAMPNFCYDVVANEAE</sequence>
<accession>A0A9X0A5Z5</accession>
<proteinExistence type="predicted"/>
<comment type="caution">
    <text evidence="2">The sequence shown here is derived from an EMBL/GenBank/DDBJ whole genome shotgun (WGS) entry which is preliminary data.</text>
</comment>
<evidence type="ECO:0000313" key="3">
    <source>
        <dbReference type="Proteomes" id="UP001163046"/>
    </source>
</evidence>
<protein>
    <submittedName>
        <fullName evidence="2">Uncharacterized protein</fullName>
    </submittedName>
</protein>
<feature type="chain" id="PRO_5040897762" evidence="1">
    <location>
        <begin position="23"/>
        <end position="271"/>
    </location>
</feature>
<evidence type="ECO:0000313" key="2">
    <source>
        <dbReference type="EMBL" id="KAJ7393409.1"/>
    </source>
</evidence>
<dbReference type="Proteomes" id="UP001163046">
    <property type="component" value="Unassembled WGS sequence"/>
</dbReference>
<organism evidence="2 3">
    <name type="scientific">Desmophyllum pertusum</name>
    <dbReference type="NCBI Taxonomy" id="174260"/>
    <lineage>
        <taxon>Eukaryota</taxon>
        <taxon>Metazoa</taxon>
        <taxon>Cnidaria</taxon>
        <taxon>Anthozoa</taxon>
        <taxon>Hexacorallia</taxon>
        <taxon>Scleractinia</taxon>
        <taxon>Caryophylliina</taxon>
        <taxon>Caryophylliidae</taxon>
        <taxon>Desmophyllum</taxon>
    </lineage>
</organism>